<evidence type="ECO:0000259" key="1">
    <source>
        <dbReference type="PROSITE" id="PS50042"/>
    </source>
</evidence>
<dbReference type="InterPro" id="IPR000595">
    <property type="entry name" value="cNMP-bd_dom"/>
</dbReference>
<dbReference type="SUPFAM" id="SSF51206">
    <property type="entry name" value="cAMP-binding domain-like"/>
    <property type="match status" value="1"/>
</dbReference>
<dbReference type="EMBL" id="VUOC01000004">
    <property type="protein sequence ID" value="KAA2238529.1"/>
    <property type="molecule type" value="Genomic_DNA"/>
</dbReference>
<dbReference type="Gene3D" id="2.60.120.10">
    <property type="entry name" value="Jelly Rolls"/>
    <property type="match status" value="1"/>
</dbReference>
<reference evidence="2 3" key="2">
    <citation type="submission" date="2019-09" db="EMBL/GenBank/DDBJ databases">
        <authorList>
            <person name="Jin C."/>
        </authorList>
    </citation>
    <scope>NUCLEOTIDE SEQUENCE [LARGE SCALE GENOMIC DNA]</scope>
    <source>
        <strain evidence="2 3">BN140078</strain>
    </source>
</reference>
<proteinExistence type="predicted"/>
<dbReference type="AlphaFoldDB" id="A0A5B2VJW4"/>
<dbReference type="InterPro" id="IPR018490">
    <property type="entry name" value="cNMP-bd_dom_sf"/>
</dbReference>
<organism evidence="2 3">
    <name type="scientific">Chitinophaga agrisoli</name>
    <dbReference type="NCBI Taxonomy" id="2607653"/>
    <lineage>
        <taxon>Bacteria</taxon>
        <taxon>Pseudomonadati</taxon>
        <taxon>Bacteroidota</taxon>
        <taxon>Chitinophagia</taxon>
        <taxon>Chitinophagales</taxon>
        <taxon>Chitinophagaceae</taxon>
        <taxon>Chitinophaga</taxon>
    </lineage>
</organism>
<feature type="domain" description="Cyclic nucleotide-binding" evidence="1">
    <location>
        <begin position="16"/>
        <end position="62"/>
    </location>
</feature>
<comment type="caution">
    <text evidence="2">The sequence shown here is derived from an EMBL/GenBank/DDBJ whole genome shotgun (WGS) entry which is preliminary data.</text>
</comment>
<dbReference type="Pfam" id="PF00027">
    <property type="entry name" value="cNMP_binding"/>
    <property type="match status" value="1"/>
</dbReference>
<evidence type="ECO:0000313" key="3">
    <source>
        <dbReference type="Proteomes" id="UP000324611"/>
    </source>
</evidence>
<dbReference type="RefSeq" id="WP_149839709.1">
    <property type="nucleotide sequence ID" value="NZ_VUOC01000004.1"/>
</dbReference>
<dbReference type="Proteomes" id="UP000324611">
    <property type="component" value="Unassembled WGS sequence"/>
</dbReference>
<evidence type="ECO:0000313" key="2">
    <source>
        <dbReference type="EMBL" id="KAA2238529.1"/>
    </source>
</evidence>
<reference evidence="2 3" key="1">
    <citation type="submission" date="2019-09" db="EMBL/GenBank/DDBJ databases">
        <title>Chitinophaga ginsengihumi sp. nov., isolated from soil of ginseng rhizosphere.</title>
        <authorList>
            <person name="Lee J."/>
        </authorList>
    </citation>
    <scope>NUCLEOTIDE SEQUENCE [LARGE SCALE GENOMIC DNA]</scope>
    <source>
        <strain evidence="2 3">BN140078</strain>
    </source>
</reference>
<protein>
    <submittedName>
        <fullName evidence="2">Crp/Fnr family transcriptional regulator</fullName>
    </submittedName>
</protein>
<sequence>MTTIAACQPFFDVMGRFVKLDESVMELVAANTREVTFSKKELVLEEGVNSNKAYFIVSGKARSYYTDYTGKTTTWLFHFNTPESNLKNLFLVDYKSYLSEQLSSITIETLTDVKAILFTREAVSSMIESSLLFERWMRKLNERSFIYTYDRVFAMLTMSAADRYEKLLKDEPHLLQMFSNHYIASYLGIAPQSLSRIRTGGY</sequence>
<dbReference type="PROSITE" id="PS50042">
    <property type="entry name" value="CNMP_BINDING_3"/>
    <property type="match status" value="1"/>
</dbReference>
<gene>
    <name evidence="2" type="ORF">F0L74_20100</name>
</gene>
<dbReference type="InterPro" id="IPR014710">
    <property type="entry name" value="RmlC-like_jellyroll"/>
</dbReference>
<dbReference type="CDD" id="cd00038">
    <property type="entry name" value="CAP_ED"/>
    <property type="match status" value="1"/>
</dbReference>
<accession>A0A5B2VJW4</accession>
<name>A0A5B2VJW4_9BACT</name>
<keyword evidence="3" id="KW-1185">Reference proteome</keyword>